<evidence type="ECO:0000256" key="1">
    <source>
        <dbReference type="ARBA" id="ARBA00022737"/>
    </source>
</evidence>
<evidence type="ECO:0000256" key="2">
    <source>
        <dbReference type="SAM" id="MobiDB-lite"/>
    </source>
</evidence>
<dbReference type="Gene3D" id="2.20.110.10">
    <property type="entry name" value="Histone H3 K4-specific methyltransferase SET7/9 N-terminal domain"/>
    <property type="match status" value="1"/>
</dbReference>
<name>A0A811BLI9_9VIRU</name>
<evidence type="ECO:0000313" key="4">
    <source>
        <dbReference type="Proteomes" id="UP001253637"/>
    </source>
</evidence>
<dbReference type="Pfam" id="PF02493">
    <property type="entry name" value="MORN"/>
    <property type="match status" value="2"/>
</dbReference>
<keyword evidence="1" id="KW-0677">Repeat</keyword>
<feature type="compositionally biased region" description="Polar residues" evidence="2">
    <location>
        <begin position="250"/>
        <end position="259"/>
    </location>
</feature>
<reference evidence="3" key="1">
    <citation type="submission" date="2021-04" db="EMBL/GenBank/DDBJ databases">
        <title>Draft Genome Sequence of Pandoravirus japonicus, Isolated from the Sabaishi River of Niigata, Japan.</title>
        <authorList>
            <person name="Hosokawa N."/>
            <person name="Takahashi H."/>
            <person name="Aoki K."/>
            <person name="Takemura M."/>
        </authorList>
    </citation>
    <scope>NUCLEOTIDE SEQUENCE</scope>
</reference>
<dbReference type="PANTHER" id="PTHR23084">
    <property type="entry name" value="PHOSPHATIDYLINOSITOL-4-PHOSPHATE 5-KINASE RELATED"/>
    <property type="match status" value="1"/>
</dbReference>
<feature type="region of interest" description="Disordered" evidence="2">
    <location>
        <begin position="228"/>
        <end position="357"/>
    </location>
</feature>
<dbReference type="Proteomes" id="UP001253637">
    <property type="component" value="Segment"/>
</dbReference>
<dbReference type="PANTHER" id="PTHR23084:SF263">
    <property type="entry name" value="MORN REPEAT-CONTAINING PROTEIN 1"/>
    <property type="match status" value="1"/>
</dbReference>
<dbReference type="SMART" id="SM00698">
    <property type="entry name" value="MORN"/>
    <property type="match status" value="2"/>
</dbReference>
<dbReference type="SUPFAM" id="SSF82185">
    <property type="entry name" value="Histone H3 K4-specific methyltransferase SET7/9 N-terminal domain"/>
    <property type="match status" value="1"/>
</dbReference>
<feature type="compositionally biased region" description="Basic residues" evidence="2">
    <location>
        <begin position="347"/>
        <end position="357"/>
    </location>
</feature>
<proteinExistence type="predicted"/>
<dbReference type="InterPro" id="IPR003409">
    <property type="entry name" value="MORN"/>
</dbReference>
<feature type="compositionally biased region" description="Low complexity" evidence="2">
    <location>
        <begin position="263"/>
        <end position="302"/>
    </location>
</feature>
<evidence type="ECO:0000313" key="3">
    <source>
        <dbReference type="EMBL" id="BCU02704.1"/>
    </source>
</evidence>
<accession>A0A811BLI9</accession>
<organism evidence="3 4">
    <name type="scientific">Pandoravirus japonicus</name>
    <dbReference type="NCBI Taxonomy" id="2823154"/>
    <lineage>
        <taxon>Viruses</taxon>
        <taxon>Pandoravirus</taxon>
    </lineage>
</organism>
<sequence length="357" mass="37351">MTAPSCEGPRRARATTASPCIRPGVRRGRGRARFGPQLLHVRFQDAGKDWRWLYRAQASVARADDGVSIGARLVDAIARPPERTKKEWFYWGDLADGVSDGYGMCLRLPSRHCAVAPHPARSAAHDLHIVDDMGVAGAARSYEGQWKDGRYHGRGVHIDGSGTRYEGDWKEGQRHGYAVAHYKGIGVYRAIGKTMRGTATARPATPSVPPTRATGGTACVTAAASIPLPRAPPTTATGRTGARKAMASAATPSVPSTRANGKRTYATAKARSSARRAAGTGASSVAADDGAGAPTAGPTARGTRAHGPTTGSVVSACASLPTADESVASGRGNGNRTSPPEPSDKQNKKRKAIFPLK</sequence>
<dbReference type="EMBL" id="LC625835">
    <property type="protein sequence ID" value="BCU02704.1"/>
    <property type="molecule type" value="Genomic_DNA"/>
</dbReference>
<protein>
    <submittedName>
        <fullName evidence="3">Morn repeat domain containing protein</fullName>
    </submittedName>
</protein>